<evidence type="ECO:0000313" key="2">
    <source>
        <dbReference type="EMBL" id="KAK1414031.1"/>
    </source>
</evidence>
<proteinExistence type="predicted"/>
<keyword evidence="3" id="KW-1185">Reference proteome</keyword>
<comment type="caution">
    <text evidence="2">The sequence shown here is derived from an EMBL/GenBank/DDBJ whole genome shotgun (WGS) entry which is preliminary data.</text>
</comment>
<evidence type="ECO:0000256" key="1">
    <source>
        <dbReference type="SAM" id="MobiDB-lite"/>
    </source>
</evidence>
<dbReference type="EMBL" id="JAUHHV010000008">
    <property type="protein sequence ID" value="KAK1414031.1"/>
    <property type="molecule type" value="Genomic_DNA"/>
</dbReference>
<dbReference type="AlphaFoldDB" id="A0AAD8NMP5"/>
<accession>A0AAD8NMP5</accession>
<gene>
    <name evidence="2" type="ORF">QVD17_29769</name>
</gene>
<sequence>MGIQSDGAMKSPGVSQATPQLSLRKYREKNDFFINAYDEFKYTRPSHDPMATSRSPIMYCNKQFPSTLPCGLLILKKDFEDDDGEK</sequence>
<feature type="region of interest" description="Disordered" evidence="1">
    <location>
        <begin position="1"/>
        <end position="22"/>
    </location>
</feature>
<reference evidence="2" key="1">
    <citation type="journal article" date="2023" name="bioRxiv">
        <title>Improved chromosome-level genome assembly for marigold (Tagetes erecta).</title>
        <authorList>
            <person name="Jiang F."/>
            <person name="Yuan L."/>
            <person name="Wang S."/>
            <person name="Wang H."/>
            <person name="Xu D."/>
            <person name="Wang A."/>
            <person name="Fan W."/>
        </authorList>
    </citation>
    <scope>NUCLEOTIDE SEQUENCE</scope>
    <source>
        <strain evidence="2">WSJ</strain>
        <tissue evidence="2">Leaf</tissue>
    </source>
</reference>
<name>A0AAD8NMP5_TARER</name>
<organism evidence="2 3">
    <name type="scientific">Tagetes erecta</name>
    <name type="common">African marigold</name>
    <dbReference type="NCBI Taxonomy" id="13708"/>
    <lineage>
        <taxon>Eukaryota</taxon>
        <taxon>Viridiplantae</taxon>
        <taxon>Streptophyta</taxon>
        <taxon>Embryophyta</taxon>
        <taxon>Tracheophyta</taxon>
        <taxon>Spermatophyta</taxon>
        <taxon>Magnoliopsida</taxon>
        <taxon>eudicotyledons</taxon>
        <taxon>Gunneridae</taxon>
        <taxon>Pentapetalae</taxon>
        <taxon>asterids</taxon>
        <taxon>campanulids</taxon>
        <taxon>Asterales</taxon>
        <taxon>Asteraceae</taxon>
        <taxon>Asteroideae</taxon>
        <taxon>Heliantheae alliance</taxon>
        <taxon>Tageteae</taxon>
        <taxon>Tagetes</taxon>
    </lineage>
</organism>
<evidence type="ECO:0000313" key="3">
    <source>
        <dbReference type="Proteomes" id="UP001229421"/>
    </source>
</evidence>
<dbReference type="Proteomes" id="UP001229421">
    <property type="component" value="Unassembled WGS sequence"/>
</dbReference>
<protein>
    <submittedName>
        <fullName evidence="2">Uncharacterized protein</fullName>
    </submittedName>
</protein>